<sequence length="80" mass="8761">DALKIAEENKSFEVVFLAVGFETTVPLIGLTVKKAKENNINNFSILSSLKVMKPVLHKILKDENCKIQGIICPGHVAVIT</sequence>
<name>A0ABW8SVS6_9CLOT</name>
<dbReference type="Pfam" id="PF01924">
    <property type="entry name" value="HypD"/>
    <property type="match status" value="1"/>
</dbReference>
<organism evidence="1 2">
    <name type="scientific">Candidatus Clostridium eludens</name>
    <dbReference type="NCBI Taxonomy" id="3381663"/>
    <lineage>
        <taxon>Bacteria</taxon>
        <taxon>Bacillati</taxon>
        <taxon>Bacillota</taxon>
        <taxon>Clostridia</taxon>
        <taxon>Eubacteriales</taxon>
        <taxon>Clostridiaceae</taxon>
        <taxon>Clostridium</taxon>
    </lineage>
</organism>
<reference evidence="1 2" key="1">
    <citation type="submission" date="2024-11" db="EMBL/GenBank/DDBJ databases">
        <authorList>
            <person name="Heng Y.C."/>
            <person name="Lim A.C.H."/>
            <person name="Lee J.K.Y."/>
            <person name="Kittelmann S."/>
        </authorList>
    </citation>
    <scope>NUCLEOTIDE SEQUENCE [LARGE SCALE GENOMIC DNA]</scope>
    <source>
        <strain evidence="1 2">WILCCON 0269</strain>
    </source>
</reference>
<evidence type="ECO:0000313" key="2">
    <source>
        <dbReference type="Proteomes" id="UP001623660"/>
    </source>
</evidence>
<keyword evidence="2" id="KW-1185">Reference proteome</keyword>
<dbReference type="Proteomes" id="UP001623660">
    <property type="component" value="Unassembled WGS sequence"/>
</dbReference>
<dbReference type="InterPro" id="IPR002780">
    <property type="entry name" value="Hyd_form_HypD"/>
</dbReference>
<evidence type="ECO:0000313" key="1">
    <source>
        <dbReference type="EMBL" id="MFL0198954.1"/>
    </source>
</evidence>
<feature type="non-terminal residue" evidence="1">
    <location>
        <position position="80"/>
    </location>
</feature>
<dbReference type="InterPro" id="IPR042243">
    <property type="entry name" value="HypD_1"/>
</dbReference>
<dbReference type="PANTHER" id="PTHR30149:SF0">
    <property type="entry name" value="HYDROGENASE MATURATION FACTOR HYPD"/>
    <property type="match status" value="1"/>
</dbReference>
<protein>
    <submittedName>
        <fullName evidence="1">Hydrogenase formation protein HypD</fullName>
    </submittedName>
</protein>
<accession>A0ABW8SVS6</accession>
<gene>
    <name evidence="1" type="ORF">ACJDU8_25935</name>
</gene>
<feature type="non-terminal residue" evidence="1">
    <location>
        <position position="1"/>
    </location>
</feature>
<proteinExistence type="predicted"/>
<comment type="caution">
    <text evidence="1">The sequence shown here is derived from an EMBL/GenBank/DDBJ whole genome shotgun (WGS) entry which is preliminary data.</text>
</comment>
<dbReference type="Gene3D" id="3.40.50.11740">
    <property type="entry name" value="HypD, alpha/beta domain 2"/>
    <property type="match status" value="1"/>
</dbReference>
<dbReference type="PANTHER" id="PTHR30149">
    <property type="entry name" value="HYDROGENASE PROTEIN ASSEMBLY PROTEIN HYPD"/>
    <property type="match status" value="1"/>
</dbReference>
<dbReference type="EMBL" id="JBJHZX010000224">
    <property type="protein sequence ID" value="MFL0198954.1"/>
    <property type="molecule type" value="Genomic_DNA"/>
</dbReference>